<proteinExistence type="predicted"/>
<dbReference type="SMART" id="SM00271">
    <property type="entry name" value="DnaJ"/>
    <property type="match status" value="1"/>
</dbReference>
<dbReference type="InterPro" id="IPR001623">
    <property type="entry name" value="DnaJ_domain"/>
</dbReference>
<dbReference type="GO" id="GO:0005789">
    <property type="term" value="C:endoplasmic reticulum membrane"/>
    <property type="evidence" value="ECO:0007669"/>
    <property type="project" value="TreeGrafter"/>
</dbReference>
<dbReference type="GO" id="GO:0071218">
    <property type="term" value="P:cellular response to misfolded protein"/>
    <property type="evidence" value="ECO:0007669"/>
    <property type="project" value="TreeGrafter"/>
</dbReference>
<dbReference type="CDD" id="cd06257">
    <property type="entry name" value="DnaJ"/>
    <property type="match status" value="1"/>
</dbReference>
<dbReference type="PROSITE" id="PS50076">
    <property type="entry name" value="DNAJ_2"/>
    <property type="match status" value="1"/>
</dbReference>
<organism evidence="3">
    <name type="scientific">viral metagenome</name>
    <dbReference type="NCBI Taxonomy" id="1070528"/>
    <lineage>
        <taxon>unclassified sequences</taxon>
        <taxon>metagenomes</taxon>
        <taxon>organismal metagenomes</taxon>
    </lineage>
</organism>
<dbReference type="GO" id="GO:0030544">
    <property type="term" value="F:Hsp70 protein binding"/>
    <property type="evidence" value="ECO:0007669"/>
    <property type="project" value="TreeGrafter"/>
</dbReference>
<reference evidence="3" key="1">
    <citation type="journal article" date="2020" name="Nature">
        <title>Giant virus diversity and host interactions through global metagenomics.</title>
        <authorList>
            <person name="Schulz F."/>
            <person name="Roux S."/>
            <person name="Paez-Espino D."/>
            <person name="Jungbluth S."/>
            <person name="Walsh D.A."/>
            <person name="Denef V.J."/>
            <person name="McMahon K.D."/>
            <person name="Konstantinidis K.T."/>
            <person name="Eloe-Fadrosh E.A."/>
            <person name="Kyrpides N.C."/>
            <person name="Woyke T."/>
        </authorList>
    </citation>
    <scope>NUCLEOTIDE SEQUENCE</scope>
    <source>
        <strain evidence="3">GVMAG-S-1101165-84</strain>
    </source>
</reference>
<evidence type="ECO:0000313" key="3">
    <source>
        <dbReference type="EMBL" id="QHU11053.1"/>
    </source>
</evidence>
<protein>
    <recommendedName>
        <fullName evidence="2">J domain-containing protein</fullName>
    </recommendedName>
</protein>
<dbReference type="SUPFAM" id="SSF46565">
    <property type="entry name" value="Chaperone J-domain"/>
    <property type="match status" value="1"/>
</dbReference>
<evidence type="ECO:0000259" key="2">
    <source>
        <dbReference type="PROSITE" id="PS50076"/>
    </source>
</evidence>
<dbReference type="EMBL" id="MN740778">
    <property type="protein sequence ID" value="QHU11053.1"/>
    <property type="molecule type" value="Genomic_DNA"/>
</dbReference>
<accession>A0A6C0K0H7</accession>
<dbReference type="PANTHER" id="PTHR43908">
    <property type="entry name" value="AT29763P-RELATED"/>
    <property type="match status" value="1"/>
</dbReference>
<dbReference type="InterPro" id="IPR036869">
    <property type="entry name" value="J_dom_sf"/>
</dbReference>
<dbReference type="InterPro" id="IPR051100">
    <property type="entry name" value="DnaJ_subfamily_B/C"/>
</dbReference>
<dbReference type="PANTHER" id="PTHR43908:SF3">
    <property type="entry name" value="AT29763P-RELATED"/>
    <property type="match status" value="1"/>
</dbReference>
<evidence type="ECO:0000256" key="1">
    <source>
        <dbReference type="SAM" id="MobiDB-lite"/>
    </source>
</evidence>
<name>A0A6C0K0H7_9ZZZZ</name>
<sequence length="429" mass="48341">MGQGVSLNAFDPAHVRIYSNVLQLKSPHLRVQMIQTCLAGAEYMQSAKRAGIYSYLLNYVSTVQSGGSPPFLPGEQQQQQPAVPRSLNSFQNPVVYPKPEVQSLRDRDQMQAYKEKPVSSWTQLSQTPQQKMVSYFSSCLEVLGIQEEIALTEETLKKAYKRASLKAHPDKGGSEEQFEAITRAFAYLTEILKRIQGGREGGLKEVTAPTALTSGRTEDAKAWQHVEPVRLNSKNLDMNAFNQMFEKTHMVDPDHDGYGDWLKDEMADKGSASSAKFSGKFNRDVFNSMFDEEARLKGVKSQQIIHPEAMAMTLAPTMGLELGRERPDSFTPAPNAKHQFSDLKDAYVREATISDKVSNVRVEARSIDMYRASREKAPEPLSHHEQQQLAAAEQQIKQREQHRQVRAASQGVLENQYFERMKQLVIADK</sequence>
<dbReference type="Gene3D" id="1.10.287.110">
    <property type="entry name" value="DnaJ domain"/>
    <property type="match status" value="1"/>
</dbReference>
<feature type="region of interest" description="Disordered" evidence="1">
    <location>
        <begin position="68"/>
        <end position="91"/>
    </location>
</feature>
<feature type="compositionally biased region" description="Polar residues" evidence="1">
    <location>
        <begin position="75"/>
        <end position="91"/>
    </location>
</feature>
<feature type="domain" description="J" evidence="2">
    <location>
        <begin position="138"/>
        <end position="201"/>
    </location>
</feature>
<dbReference type="AlphaFoldDB" id="A0A6C0K0H7"/>
<dbReference type="Pfam" id="PF00226">
    <property type="entry name" value="DnaJ"/>
    <property type="match status" value="1"/>
</dbReference>